<keyword evidence="3" id="KW-1185">Reference proteome</keyword>
<gene>
    <name evidence="2" type="ORF">F511_22251</name>
</gene>
<organism evidence="2 3">
    <name type="scientific">Dorcoceras hygrometricum</name>
    <dbReference type="NCBI Taxonomy" id="472368"/>
    <lineage>
        <taxon>Eukaryota</taxon>
        <taxon>Viridiplantae</taxon>
        <taxon>Streptophyta</taxon>
        <taxon>Embryophyta</taxon>
        <taxon>Tracheophyta</taxon>
        <taxon>Spermatophyta</taxon>
        <taxon>Magnoliopsida</taxon>
        <taxon>eudicotyledons</taxon>
        <taxon>Gunneridae</taxon>
        <taxon>Pentapetalae</taxon>
        <taxon>asterids</taxon>
        <taxon>lamiids</taxon>
        <taxon>Lamiales</taxon>
        <taxon>Gesneriaceae</taxon>
        <taxon>Didymocarpoideae</taxon>
        <taxon>Trichosporeae</taxon>
        <taxon>Loxocarpinae</taxon>
        <taxon>Dorcoceras</taxon>
    </lineage>
</organism>
<evidence type="ECO:0000256" key="1">
    <source>
        <dbReference type="SAM" id="MobiDB-lite"/>
    </source>
</evidence>
<dbReference type="AlphaFoldDB" id="A0A2Z7C4P1"/>
<name>A0A2Z7C4P1_9LAMI</name>
<feature type="compositionally biased region" description="Basic and acidic residues" evidence="1">
    <location>
        <begin position="154"/>
        <end position="169"/>
    </location>
</feature>
<accession>A0A2Z7C4P1</accession>
<feature type="compositionally biased region" description="Acidic residues" evidence="1">
    <location>
        <begin position="91"/>
        <end position="100"/>
    </location>
</feature>
<dbReference type="Proteomes" id="UP000250235">
    <property type="component" value="Unassembled WGS sequence"/>
</dbReference>
<feature type="region of interest" description="Disordered" evidence="1">
    <location>
        <begin position="74"/>
        <end position="100"/>
    </location>
</feature>
<evidence type="ECO:0000313" key="3">
    <source>
        <dbReference type="Proteomes" id="UP000250235"/>
    </source>
</evidence>
<reference evidence="2 3" key="1">
    <citation type="journal article" date="2015" name="Proc. Natl. Acad. Sci. U.S.A.">
        <title>The resurrection genome of Boea hygrometrica: A blueprint for survival of dehydration.</title>
        <authorList>
            <person name="Xiao L."/>
            <person name="Yang G."/>
            <person name="Zhang L."/>
            <person name="Yang X."/>
            <person name="Zhao S."/>
            <person name="Ji Z."/>
            <person name="Zhou Q."/>
            <person name="Hu M."/>
            <person name="Wang Y."/>
            <person name="Chen M."/>
            <person name="Xu Y."/>
            <person name="Jin H."/>
            <person name="Xiao X."/>
            <person name="Hu G."/>
            <person name="Bao F."/>
            <person name="Hu Y."/>
            <person name="Wan P."/>
            <person name="Li L."/>
            <person name="Deng X."/>
            <person name="Kuang T."/>
            <person name="Xiang C."/>
            <person name="Zhu J.K."/>
            <person name="Oliver M.J."/>
            <person name="He Y."/>
        </authorList>
    </citation>
    <scope>NUCLEOTIDE SEQUENCE [LARGE SCALE GENOMIC DNA]</scope>
    <source>
        <strain evidence="3">cv. XS01</strain>
    </source>
</reference>
<sequence length="194" mass="21725">MDFGALHRVSELMMRHELIHSQMSLTNAIEKSNQAKLAAQAEIPMTTAEHQSSGCAEEYKSDLYYEEQQAPVGNEEQQALEHNKEQPTSEDQVENNEETSDFALVHYTHAQAEDHTQFSQAATDSPTISDSSFIHDNLIKNTRTHYPSLGEPVADAHPRPAEKPGKPEWHTNNQIAPEGKGQPRLLELRTGGRD</sequence>
<proteinExistence type="predicted"/>
<protein>
    <submittedName>
        <fullName evidence="2">Nitrate transporter</fullName>
    </submittedName>
</protein>
<feature type="region of interest" description="Disordered" evidence="1">
    <location>
        <begin position="146"/>
        <end position="194"/>
    </location>
</feature>
<dbReference type="EMBL" id="KQ999339">
    <property type="protein sequence ID" value="KZV41884.1"/>
    <property type="molecule type" value="Genomic_DNA"/>
</dbReference>
<evidence type="ECO:0000313" key="2">
    <source>
        <dbReference type="EMBL" id="KZV41884.1"/>
    </source>
</evidence>